<accession>A0A5M7CCI2</accession>
<dbReference type="Gene3D" id="3.90.1570.10">
    <property type="entry name" value="tt1808, chain A"/>
    <property type="match status" value="1"/>
</dbReference>
<dbReference type="Proteomes" id="UP000323946">
    <property type="component" value="Unassembled WGS sequence"/>
</dbReference>
<dbReference type="InterPro" id="IPR012296">
    <property type="entry name" value="Nuclease_put_TT1808"/>
</dbReference>
<reference evidence="2 3" key="1">
    <citation type="submission" date="2019-09" db="EMBL/GenBank/DDBJ databases">
        <title>Draft genome sequence of the thermophilic Saccharopolyspora hirsuta VKM Ac-666T.</title>
        <authorList>
            <person name="Lobastova T.G."/>
            <person name="Fokina V."/>
            <person name="Bragin E.Y."/>
            <person name="Shtratnikova V.Y."/>
            <person name="Starodumova I.P."/>
            <person name="Tarlachkov S.V."/>
            <person name="Donova M.V."/>
        </authorList>
    </citation>
    <scope>NUCLEOTIDE SEQUENCE [LARGE SCALE GENOMIC DNA]</scope>
    <source>
        <strain evidence="2 3">VKM Ac-666</strain>
    </source>
</reference>
<keyword evidence="2" id="KW-0378">Hydrolase</keyword>
<name>A0A5M7CCI2_SACHI</name>
<dbReference type="Pfam" id="PF05685">
    <property type="entry name" value="Uma2"/>
    <property type="match status" value="1"/>
</dbReference>
<organism evidence="2 3">
    <name type="scientific">Saccharopolyspora hirsuta</name>
    <dbReference type="NCBI Taxonomy" id="1837"/>
    <lineage>
        <taxon>Bacteria</taxon>
        <taxon>Bacillati</taxon>
        <taxon>Actinomycetota</taxon>
        <taxon>Actinomycetes</taxon>
        <taxon>Pseudonocardiales</taxon>
        <taxon>Pseudonocardiaceae</taxon>
        <taxon>Saccharopolyspora</taxon>
    </lineage>
</organism>
<protein>
    <submittedName>
        <fullName evidence="2">Uma2 family endonuclease</fullName>
    </submittedName>
</protein>
<feature type="domain" description="Putative restriction endonuclease" evidence="1">
    <location>
        <begin position="31"/>
        <end position="176"/>
    </location>
</feature>
<dbReference type="InterPro" id="IPR011335">
    <property type="entry name" value="Restrct_endonuc-II-like"/>
</dbReference>
<evidence type="ECO:0000259" key="1">
    <source>
        <dbReference type="Pfam" id="PF05685"/>
    </source>
</evidence>
<dbReference type="CDD" id="cd06260">
    <property type="entry name" value="DUF820-like"/>
    <property type="match status" value="1"/>
</dbReference>
<dbReference type="GO" id="GO:0004519">
    <property type="term" value="F:endonuclease activity"/>
    <property type="evidence" value="ECO:0007669"/>
    <property type="project" value="UniProtKB-KW"/>
</dbReference>
<dbReference type="EMBL" id="VWPH01000003">
    <property type="protein sequence ID" value="KAA5836105.1"/>
    <property type="molecule type" value="Genomic_DNA"/>
</dbReference>
<keyword evidence="2" id="KW-0540">Nuclease</keyword>
<proteinExistence type="predicted"/>
<comment type="caution">
    <text evidence="2">The sequence shown here is derived from an EMBL/GenBank/DDBJ whole genome shotgun (WGS) entry which is preliminary data.</text>
</comment>
<dbReference type="InterPro" id="IPR008538">
    <property type="entry name" value="Uma2"/>
</dbReference>
<evidence type="ECO:0000313" key="3">
    <source>
        <dbReference type="Proteomes" id="UP000323946"/>
    </source>
</evidence>
<dbReference type="AlphaFoldDB" id="A0A5M7CCI2"/>
<dbReference type="SUPFAM" id="SSF52980">
    <property type="entry name" value="Restriction endonuclease-like"/>
    <property type="match status" value="1"/>
</dbReference>
<dbReference type="PANTHER" id="PTHR35400:SF3">
    <property type="entry name" value="SLL1072 PROTEIN"/>
    <property type="match status" value="1"/>
</dbReference>
<dbReference type="PANTHER" id="PTHR35400">
    <property type="entry name" value="SLR1083 PROTEIN"/>
    <property type="match status" value="1"/>
</dbReference>
<dbReference type="OrthoDB" id="9799703at2"/>
<keyword evidence="2" id="KW-0255">Endonuclease</keyword>
<keyword evidence="3" id="KW-1185">Reference proteome</keyword>
<evidence type="ECO:0000313" key="2">
    <source>
        <dbReference type="EMBL" id="KAA5836105.1"/>
    </source>
</evidence>
<gene>
    <name evidence="2" type="ORF">F1721_07150</name>
</gene>
<sequence>MRTEWSSTGSGPEEEGAMSAVAWPDRLLSLEDWAALPEDNSHRFELVEGALLVSPRPVSDHQWALKKLTRQLDDQVPGELVVLPEVEVVLFETWPSTIRIPDLVVVSVEAARKSPARYRAADVQLAVEIVSPGSARMKFDEYAEAGIPNYWIVDLNKPVSIAAYELKDDGIYVAVGDESAKKVTYSSPARFVVDPGLLLPDWA</sequence>